<keyword evidence="2" id="KW-1185">Reference proteome</keyword>
<reference evidence="1" key="1">
    <citation type="submission" date="2022-03" db="EMBL/GenBank/DDBJ databases">
        <authorList>
            <person name="Sayadi A."/>
        </authorList>
    </citation>
    <scope>NUCLEOTIDE SEQUENCE</scope>
</reference>
<sequence>MTTMHFVYGIALGNARRARRMYGDRFPQRPLPNIQVQTFINIHARLCEACSFKRYTHVAGRPTSVRTIQIEEAVLNKIEEDPTTSV</sequence>
<protein>
    <recommendedName>
        <fullName evidence="3">DUF4817 domain-containing protein</fullName>
    </recommendedName>
</protein>
<organism evidence="1 2">
    <name type="scientific">Acanthoscelides obtectus</name>
    <name type="common">Bean weevil</name>
    <name type="synonym">Bruchus obtectus</name>
    <dbReference type="NCBI Taxonomy" id="200917"/>
    <lineage>
        <taxon>Eukaryota</taxon>
        <taxon>Metazoa</taxon>
        <taxon>Ecdysozoa</taxon>
        <taxon>Arthropoda</taxon>
        <taxon>Hexapoda</taxon>
        <taxon>Insecta</taxon>
        <taxon>Pterygota</taxon>
        <taxon>Neoptera</taxon>
        <taxon>Endopterygota</taxon>
        <taxon>Coleoptera</taxon>
        <taxon>Polyphaga</taxon>
        <taxon>Cucujiformia</taxon>
        <taxon>Chrysomeloidea</taxon>
        <taxon>Chrysomelidae</taxon>
        <taxon>Bruchinae</taxon>
        <taxon>Bruchini</taxon>
        <taxon>Acanthoscelides</taxon>
    </lineage>
</organism>
<gene>
    <name evidence="1" type="ORF">ACAOBT_LOCUS1624</name>
</gene>
<name>A0A9P0JLB6_ACAOB</name>
<dbReference type="AlphaFoldDB" id="A0A9P0JLB6"/>
<proteinExistence type="predicted"/>
<evidence type="ECO:0000313" key="1">
    <source>
        <dbReference type="EMBL" id="CAH1956553.1"/>
    </source>
</evidence>
<dbReference type="Proteomes" id="UP001152888">
    <property type="component" value="Unassembled WGS sequence"/>
</dbReference>
<evidence type="ECO:0000313" key="2">
    <source>
        <dbReference type="Proteomes" id="UP001152888"/>
    </source>
</evidence>
<dbReference type="EMBL" id="CAKOFQ010006666">
    <property type="protein sequence ID" value="CAH1956553.1"/>
    <property type="molecule type" value="Genomic_DNA"/>
</dbReference>
<comment type="caution">
    <text evidence="1">The sequence shown here is derived from an EMBL/GenBank/DDBJ whole genome shotgun (WGS) entry which is preliminary data.</text>
</comment>
<accession>A0A9P0JLB6</accession>
<dbReference type="OrthoDB" id="6760518at2759"/>
<evidence type="ECO:0008006" key="3">
    <source>
        <dbReference type="Google" id="ProtNLM"/>
    </source>
</evidence>